<dbReference type="STRING" id="2082308.A0A2K1R359"/>
<feature type="transmembrane region" description="Helical" evidence="7">
    <location>
        <begin position="106"/>
        <end position="127"/>
    </location>
</feature>
<keyword evidence="10" id="KW-1185">Reference proteome</keyword>
<dbReference type="OrthoDB" id="3897607at2759"/>
<comment type="similarity">
    <text evidence="5">Belongs to the SAT4 family.</text>
</comment>
<dbReference type="Proteomes" id="UP000243797">
    <property type="component" value="Unassembled WGS sequence"/>
</dbReference>
<feature type="region of interest" description="Disordered" evidence="6">
    <location>
        <begin position="295"/>
        <end position="328"/>
    </location>
</feature>
<feature type="transmembrane region" description="Helical" evidence="7">
    <location>
        <begin position="30"/>
        <end position="50"/>
    </location>
</feature>
<gene>
    <name evidence="9" type="ORF">CAC42_1586</name>
</gene>
<dbReference type="PANTHER" id="PTHR33048:SF96">
    <property type="entry name" value="INTEGRAL MEMBRANE PROTEIN"/>
    <property type="match status" value="1"/>
</dbReference>
<comment type="subcellular location">
    <subcellularLocation>
        <location evidence="1">Membrane</location>
        <topology evidence="1">Multi-pass membrane protein</topology>
    </subcellularLocation>
</comment>
<accession>A0A2K1R359</accession>
<feature type="domain" description="Rhodopsin" evidence="8">
    <location>
        <begin position="46"/>
        <end position="282"/>
    </location>
</feature>
<feature type="transmembrane region" description="Helical" evidence="7">
    <location>
        <begin position="62"/>
        <end position="86"/>
    </location>
</feature>
<feature type="region of interest" description="Disordered" evidence="6">
    <location>
        <begin position="352"/>
        <end position="383"/>
    </location>
</feature>
<feature type="transmembrane region" description="Helical" evidence="7">
    <location>
        <begin position="139"/>
        <end position="166"/>
    </location>
</feature>
<evidence type="ECO:0000256" key="3">
    <source>
        <dbReference type="ARBA" id="ARBA00022989"/>
    </source>
</evidence>
<evidence type="ECO:0000256" key="2">
    <source>
        <dbReference type="ARBA" id="ARBA00022692"/>
    </source>
</evidence>
<dbReference type="InterPro" id="IPR052337">
    <property type="entry name" value="SAT4-like"/>
</dbReference>
<feature type="compositionally biased region" description="Gly residues" evidence="6">
    <location>
        <begin position="299"/>
        <end position="319"/>
    </location>
</feature>
<evidence type="ECO:0000259" key="8">
    <source>
        <dbReference type="Pfam" id="PF20684"/>
    </source>
</evidence>
<comment type="caution">
    <text evidence="9">The sequence shown here is derived from an EMBL/GenBank/DDBJ whole genome shotgun (WGS) entry which is preliminary data.</text>
</comment>
<feature type="transmembrane region" description="Helical" evidence="7">
    <location>
        <begin position="186"/>
        <end position="207"/>
    </location>
</feature>
<reference evidence="9 10" key="1">
    <citation type="submission" date="2017-06" db="EMBL/GenBank/DDBJ databases">
        <title>Draft genome sequence of a variant of Elsinoe murrayae.</title>
        <authorList>
            <person name="Cheng Q."/>
        </authorList>
    </citation>
    <scope>NUCLEOTIDE SEQUENCE [LARGE SCALE GENOMIC DNA]</scope>
    <source>
        <strain evidence="9 10">CQ-2017a</strain>
    </source>
</reference>
<evidence type="ECO:0000256" key="1">
    <source>
        <dbReference type="ARBA" id="ARBA00004141"/>
    </source>
</evidence>
<proteinExistence type="inferred from homology"/>
<keyword evidence="4 7" id="KW-0472">Membrane</keyword>
<dbReference type="Pfam" id="PF20684">
    <property type="entry name" value="Fung_rhodopsin"/>
    <property type="match status" value="1"/>
</dbReference>
<dbReference type="InParanoid" id="A0A2K1R359"/>
<keyword evidence="3 7" id="KW-1133">Transmembrane helix</keyword>
<evidence type="ECO:0000313" key="10">
    <source>
        <dbReference type="Proteomes" id="UP000243797"/>
    </source>
</evidence>
<feature type="transmembrane region" description="Helical" evidence="7">
    <location>
        <begin position="219"/>
        <end position="242"/>
    </location>
</feature>
<evidence type="ECO:0000256" key="5">
    <source>
        <dbReference type="ARBA" id="ARBA00038359"/>
    </source>
</evidence>
<dbReference type="AlphaFoldDB" id="A0A2K1R359"/>
<dbReference type="InterPro" id="IPR049326">
    <property type="entry name" value="Rhodopsin_dom_fungi"/>
</dbReference>
<evidence type="ECO:0000313" key="9">
    <source>
        <dbReference type="EMBL" id="PNS21732.1"/>
    </source>
</evidence>
<dbReference type="EMBL" id="NKHZ01000010">
    <property type="protein sequence ID" value="PNS21732.1"/>
    <property type="molecule type" value="Genomic_DNA"/>
</dbReference>
<evidence type="ECO:0000256" key="4">
    <source>
        <dbReference type="ARBA" id="ARBA00023136"/>
    </source>
</evidence>
<evidence type="ECO:0000256" key="7">
    <source>
        <dbReference type="SAM" id="Phobius"/>
    </source>
</evidence>
<sequence length="383" mass="41646">MSAQEERAQAALAAAKAAVANVLEQTGQILTISIVLLVFVVVSTALRMYVRLGMLHRFDASDWSMVVTFLLSASQCCSAIAVVMLGREAVVGRPRSVGLTSGLSKWSTGTFALALVALKISLGFFFLHIFSHKRVQRYFIITLVILSTITGIAYFVFLCFTCTTLLKPPGRDLGCPIQPYGEGVFYTFSVIAFTSDYLFTLMGMFALWKAKLPVHTKVLACFLLVIAAAGGIASTIRFALLVRPITPQNFRQSTYDVGKWTIVEHAVGVIAANLAMTRPLVSAFFKKVRGHATTLSGNKSGGTHGMTGGRAGTGPGSGYMRGQEASGDVRTVENNGEAYLLHEIKKEVAVNVDEEKADQKEGSQGSRELDFERDYVYGRPRRM</sequence>
<name>A0A2K1R359_9PEZI</name>
<keyword evidence="2 7" id="KW-0812">Transmembrane</keyword>
<feature type="compositionally biased region" description="Basic and acidic residues" evidence="6">
    <location>
        <begin position="352"/>
        <end position="376"/>
    </location>
</feature>
<dbReference type="PANTHER" id="PTHR33048">
    <property type="entry name" value="PTH11-LIKE INTEGRAL MEMBRANE PROTEIN (AFU_ORTHOLOGUE AFUA_5G11245)"/>
    <property type="match status" value="1"/>
</dbReference>
<organism evidence="9 10">
    <name type="scientific">Sphaceloma murrayae</name>
    <dbReference type="NCBI Taxonomy" id="2082308"/>
    <lineage>
        <taxon>Eukaryota</taxon>
        <taxon>Fungi</taxon>
        <taxon>Dikarya</taxon>
        <taxon>Ascomycota</taxon>
        <taxon>Pezizomycotina</taxon>
        <taxon>Dothideomycetes</taxon>
        <taxon>Dothideomycetidae</taxon>
        <taxon>Myriangiales</taxon>
        <taxon>Elsinoaceae</taxon>
        <taxon>Sphaceloma</taxon>
    </lineage>
</organism>
<dbReference type="GO" id="GO:0016020">
    <property type="term" value="C:membrane"/>
    <property type="evidence" value="ECO:0007669"/>
    <property type="project" value="UniProtKB-SubCell"/>
</dbReference>
<protein>
    <recommendedName>
        <fullName evidence="8">Rhodopsin domain-containing protein</fullName>
    </recommendedName>
</protein>
<evidence type="ECO:0000256" key="6">
    <source>
        <dbReference type="SAM" id="MobiDB-lite"/>
    </source>
</evidence>